<dbReference type="EMBL" id="CAVMJV010000132">
    <property type="protein sequence ID" value="CAK5109495.1"/>
    <property type="molecule type" value="Genomic_DNA"/>
</dbReference>
<sequence length="167" mass="19202">MCPLINYLQHSSAYFSVWTLTLMAADRFLAVVFPVESMTLRTPKNTFFVLLIVYAVILLSQIQVGRIHGVYSYTFIMEQRSACSIVSIAQGLATVAEVNFEYFLNLIEILKARLYFFSFNIFGYCLPLGITCVLYYLMLKRLWYAPFRSSNDNNTKIPPTKVGLKIF</sequence>
<dbReference type="Proteomes" id="UP001497535">
    <property type="component" value="Unassembled WGS sequence"/>
</dbReference>
<accession>A0ACB1AY61</accession>
<keyword evidence="2" id="KW-1185">Reference proteome</keyword>
<evidence type="ECO:0000313" key="2">
    <source>
        <dbReference type="Proteomes" id="UP001497535"/>
    </source>
</evidence>
<organism evidence="1 2">
    <name type="scientific">Meloidogyne enterolobii</name>
    <name type="common">Root-knot nematode worm</name>
    <name type="synonym">Meloidogyne mayaguensis</name>
    <dbReference type="NCBI Taxonomy" id="390850"/>
    <lineage>
        <taxon>Eukaryota</taxon>
        <taxon>Metazoa</taxon>
        <taxon>Ecdysozoa</taxon>
        <taxon>Nematoda</taxon>
        <taxon>Chromadorea</taxon>
        <taxon>Rhabditida</taxon>
        <taxon>Tylenchina</taxon>
        <taxon>Tylenchomorpha</taxon>
        <taxon>Tylenchoidea</taxon>
        <taxon>Meloidogynidae</taxon>
        <taxon>Meloidogyninae</taxon>
        <taxon>Meloidogyne</taxon>
    </lineage>
</organism>
<reference evidence="1" key="1">
    <citation type="submission" date="2023-11" db="EMBL/GenBank/DDBJ databases">
        <authorList>
            <person name="Poullet M."/>
        </authorList>
    </citation>
    <scope>NUCLEOTIDE SEQUENCE</scope>
    <source>
        <strain evidence="1">E1834</strain>
    </source>
</reference>
<comment type="caution">
    <text evidence="1">The sequence shown here is derived from an EMBL/GenBank/DDBJ whole genome shotgun (WGS) entry which is preliminary data.</text>
</comment>
<name>A0ACB1AY61_MELEN</name>
<protein>
    <submittedName>
        <fullName evidence="1">Uncharacterized protein</fullName>
    </submittedName>
</protein>
<gene>
    <name evidence="1" type="ORF">MENTE1834_LOCUS44195</name>
</gene>
<evidence type="ECO:0000313" key="1">
    <source>
        <dbReference type="EMBL" id="CAK5109495.1"/>
    </source>
</evidence>
<proteinExistence type="predicted"/>